<comment type="caution">
    <text evidence="1">The sequence shown here is derived from an EMBL/GenBank/DDBJ whole genome shotgun (WGS) entry which is preliminary data.</text>
</comment>
<dbReference type="Proteomes" id="UP001596113">
    <property type="component" value="Unassembled WGS sequence"/>
</dbReference>
<protein>
    <submittedName>
        <fullName evidence="1">Rpn family recombination-promoting nuclease/putative transposase</fullName>
    </submittedName>
</protein>
<gene>
    <name evidence="1" type="ORF">ACFPOF_28455</name>
</gene>
<accession>A0ABW0I2R1</accession>
<evidence type="ECO:0000313" key="2">
    <source>
        <dbReference type="Proteomes" id="UP001596113"/>
    </source>
</evidence>
<name>A0ABW0I2R1_9BACL</name>
<dbReference type="PANTHER" id="PTHR41317">
    <property type="entry name" value="PD-(D_E)XK NUCLEASE FAMILY TRANSPOSASE"/>
    <property type="match status" value="1"/>
</dbReference>
<dbReference type="NCBIfam" id="TIGR01784">
    <property type="entry name" value="T_den_put_tspse"/>
    <property type="match status" value="1"/>
</dbReference>
<dbReference type="PANTHER" id="PTHR41317:SF1">
    <property type="entry name" value="PD-(D_E)XK NUCLEASE FAMILY TRANSPOSASE"/>
    <property type="match status" value="1"/>
</dbReference>
<keyword evidence="2" id="KW-1185">Reference proteome</keyword>
<reference evidence="2" key="1">
    <citation type="journal article" date="2019" name="Int. J. Syst. Evol. Microbiol.">
        <title>The Global Catalogue of Microorganisms (GCM) 10K type strain sequencing project: providing services to taxonomists for standard genome sequencing and annotation.</title>
        <authorList>
            <consortium name="The Broad Institute Genomics Platform"/>
            <consortium name="The Broad Institute Genome Sequencing Center for Infectious Disease"/>
            <person name="Wu L."/>
            <person name="Ma J."/>
        </authorList>
    </citation>
    <scope>NUCLEOTIDE SEQUENCE [LARGE SCALE GENOMIC DNA]</scope>
    <source>
        <strain evidence="2">CGMCC 1.18575</strain>
    </source>
</reference>
<dbReference type="RefSeq" id="WP_378138773.1">
    <property type="nucleotide sequence ID" value="NZ_JBHSMI010000056.1"/>
</dbReference>
<dbReference type="Pfam" id="PF12784">
    <property type="entry name" value="PDDEXK_2"/>
    <property type="match status" value="1"/>
</dbReference>
<dbReference type="InterPro" id="IPR010106">
    <property type="entry name" value="RpnA"/>
</dbReference>
<sequence>MKPLAHGSAQEQQTVQRLNPKNDFLFKRLFGEEEGKRLLISLLNAILRRTGGQAITDVSIVEDTHLAREMIEDKEATLDILCEVNGQEQVNIEMQVRRFEHMNLRSLFYVGKLLTDSLRNGQPYEQLMRSIGVNMPQVSQDAF</sequence>
<dbReference type="EMBL" id="JBHSMI010000056">
    <property type="protein sequence ID" value="MFC5406681.1"/>
    <property type="molecule type" value="Genomic_DNA"/>
</dbReference>
<proteinExistence type="predicted"/>
<organism evidence="1 2">
    <name type="scientific">Cohnella soli</name>
    <dbReference type="NCBI Taxonomy" id="425005"/>
    <lineage>
        <taxon>Bacteria</taxon>
        <taxon>Bacillati</taxon>
        <taxon>Bacillota</taxon>
        <taxon>Bacilli</taxon>
        <taxon>Bacillales</taxon>
        <taxon>Paenibacillaceae</taxon>
        <taxon>Cohnella</taxon>
    </lineage>
</organism>
<evidence type="ECO:0000313" key="1">
    <source>
        <dbReference type="EMBL" id="MFC5406681.1"/>
    </source>
</evidence>